<feature type="region of interest" description="Disordered" evidence="21">
    <location>
        <begin position="602"/>
        <end position="695"/>
    </location>
</feature>
<dbReference type="InterPro" id="IPR011009">
    <property type="entry name" value="Kinase-like_dom_sf"/>
</dbReference>
<comment type="cofactor">
    <cofactor evidence="1">
        <name>Mg(2+)</name>
        <dbReference type="ChEBI" id="CHEBI:18420"/>
    </cofactor>
</comment>
<dbReference type="AlphaFoldDB" id="A0AAD4L466"/>
<evidence type="ECO:0000313" key="26">
    <source>
        <dbReference type="Proteomes" id="UP001201262"/>
    </source>
</evidence>
<evidence type="ECO:0000256" key="19">
    <source>
        <dbReference type="ARBA" id="ARBA00048659"/>
    </source>
</evidence>
<evidence type="ECO:0000256" key="4">
    <source>
        <dbReference type="ARBA" id="ARBA00022527"/>
    </source>
</evidence>
<reference evidence="25" key="1">
    <citation type="submission" date="2021-12" db="EMBL/GenBank/DDBJ databases">
        <title>Convergent genome expansion in fungi linked to evolution of root-endophyte symbiosis.</title>
        <authorList>
            <consortium name="DOE Joint Genome Institute"/>
            <person name="Ke Y.-H."/>
            <person name="Bonito G."/>
            <person name="Liao H.-L."/>
            <person name="Looney B."/>
            <person name="Rojas-Flechas A."/>
            <person name="Nash J."/>
            <person name="Hameed K."/>
            <person name="Schadt C."/>
            <person name="Martin F."/>
            <person name="Crous P.W."/>
            <person name="Miettinen O."/>
            <person name="Magnuson J.K."/>
            <person name="Labbe J."/>
            <person name="Jacobson D."/>
            <person name="Doktycz M.J."/>
            <person name="Veneault-Fourrey C."/>
            <person name="Kuo A."/>
            <person name="Mondo S."/>
            <person name="Calhoun S."/>
            <person name="Riley R."/>
            <person name="Ohm R."/>
            <person name="LaButti K."/>
            <person name="Andreopoulos B."/>
            <person name="Pangilinan J."/>
            <person name="Nolan M."/>
            <person name="Tritt A."/>
            <person name="Clum A."/>
            <person name="Lipzen A."/>
            <person name="Daum C."/>
            <person name="Barry K."/>
            <person name="Grigoriev I.V."/>
            <person name="Vilgalys R."/>
        </authorList>
    </citation>
    <scope>NUCLEOTIDE SEQUENCE</scope>
    <source>
        <strain evidence="25">PMI_201</strain>
    </source>
</reference>
<feature type="chain" id="PRO_5041966509" description="non-specific serine/threonine protein kinase" evidence="22">
    <location>
        <begin position="36"/>
        <end position="1176"/>
    </location>
</feature>
<keyword evidence="7" id="KW-0479">Metal-binding</keyword>
<sequence>MRWRLPGRSRSLPASAAIVLLPSLLLTAPQQLSYAQQHDAAVSSSVYTASSPTGRSVIDESRHTYFRDTHPHTHPDVKKNPDNDVSALATLALAGSDSHAVRAPPAQPGSPTAGLVSQLQARSLQDWEVEDFVLLATVDGTIHARDRKTGAPRWALEVPGSPMVESIYHNRSSPSFDADSSTNDDDFLWIIEPSRDGSLYIFQPGPEGGLQQLGLTVKDLVNETPYSGTVPPVTYTALKETTSYTVDARTGNVLRVFSSRGPITPEQGCKIDRPGVDGEGDCESPTGTLTIGRIQYVVRIQNTENGEEICTLKYSEWAPNNRDMDLQSQYHQTMDQSHIYSLHDGVVLGFDHSHMERARYSQRFSSPVVRVFDVARPVNVDSSDSPLPLVLLSQPIQPPDPDYATTADSQHRVFIDCTETGGWFAMSELTYPLVTGRAELAQCYNKDFFRDSHSLLTLDLQRQRKALVGVHSLNTPSGGIGPRRSMHSVTGPSAIGGGPNGTPRDVVSSPSYLASPPALRQSVIIRTGWENRTDIVVLVILALFGYFIYVNSGLFQEQLKQKLDLKNILNGYDQQFSTPPASPITTTYPQGSHPLGVQAELATPKKARVQIDDPEIIGRDSTPRGTRSSSQQPDPDSTPRLRFREPSRGPDDEGDELNLQDSGLKKKKRQRGQRGGKSHKRKAKPGPEGGKAENPVVEQIQSLAPPPGLEPDIQLARQVSNEILEMDGAIRIGQLKVYTDTVLGHGSHGTIVYKGTFDGRDVAVKRMLVEFYDIASHEVGLLQESDDHANVIRYYCREQATGFLYIALELCPASLQDVVERSQDFPQLVNGGLDVPDVLRQITLGVRYLHSLKIVHRDLKPQNILVATPRGRSVSAQPALRLLISDFGLCKKLEDNQSSFRATTAHAAGTSGWRAPELLVDEDQQSAMAISGSHSNHTESSEPAVVDPQTNRRATRAIDIFSLGCVFYYVLTRGGHPYDKDGKFMREANIVKGNYNLDDLQRLGDYAFEADDLIRNMLSLNPRRRPDATTVLMHPFFWGAAERLNFLCDVSDHFEFEPRDPPSAALETLESVAEDVMGPDMDFLKLLPRDFKDSLGKQRKYTGSRMLDLLRALRNKRNHYNDMPEHLKAHIGGLPEGYLRFWAVRFPSLLMNCHSVVVDLDLCRIERFKRYFTAPE</sequence>
<feature type="domain" description="KEN" evidence="24">
    <location>
        <begin position="1040"/>
        <end position="1174"/>
    </location>
</feature>
<protein>
    <recommendedName>
        <fullName evidence="3">non-specific serine/threonine protein kinase</fullName>
        <ecNumber evidence="3">2.7.11.1</ecNumber>
    </recommendedName>
</protein>
<evidence type="ECO:0000256" key="17">
    <source>
        <dbReference type="ARBA" id="ARBA00023230"/>
    </source>
</evidence>
<evidence type="ECO:0000313" key="25">
    <source>
        <dbReference type="EMBL" id="KAH8703242.1"/>
    </source>
</evidence>
<dbReference type="InterPro" id="IPR010513">
    <property type="entry name" value="KEN_dom"/>
</dbReference>
<accession>A0AAD4L466</accession>
<evidence type="ECO:0000256" key="22">
    <source>
        <dbReference type="SAM" id="SignalP"/>
    </source>
</evidence>
<feature type="compositionally biased region" description="Low complexity" evidence="21">
    <location>
        <begin position="626"/>
        <end position="636"/>
    </location>
</feature>
<evidence type="ECO:0000256" key="3">
    <source>
        <dbReference type="ARBA" id="ARBA00012513"/>
    </source>
</evidence>
<dbReference type="InterPro" id="IPR008271">
    <property type="entry name" value="Ser/Thr_kinase_AS"/>
</dbReference>
<dbReference type="Gene3D" id="2.130.10.10">
    <property type="entry name" value="YVTN repeat-like/Quinoprotein amine dehydrogenase"/>
    <property type="match status" value="1"/>
</dbReference>
<dbReference type="GO" id="GO:0005524">
    <property type="term" value="F:ATP binding"/>
    <property type="evidence" value="ECO:0007669"/>
    <property type="project" value="UniProtKB-KW"/>
</dbReference>
<dbReference type="SUPFAM" id="SSF50998">
    <property type="entry name" value="Quinoprotein alcohol dehydrogenase-like"/>
    <property type="match status" value="1"/>
</dbReference>
<evidence type="ECO:0000256" key="12">
    <source>
        <dbReference type="ARBA" id="ARBA00022840"/>
    </source>
</evidence>
<evidence type="ECO:0000256" key="14">
    <source>
        <dbReference type="ARBA" id="ARBA00022989"/>
    </source>
</evidence>
<dbReference type="GO" id="GO:1990604">
    <property type="term" value="C:IRE1-TRAF2-ASK1 complex"/>
    <property type="evidence" value="ECO:0007669"/>
    <property type="project" value="TreeGrafter"/>
</dbReference>
<dbReference type="PANTHER" id="PTHR13954">
    <property type="entry name" value="IRE1-RELATED"/>
    <property type="match status" value="1"/>
</dbReference>
<dbReference type="GO" id="GO:0046872">
    <property type="term" value="F:metal ion binding"/>
    <property type="evidence" value="ECO:0007669"/>
    <property type="project" value="UniProtKB-KW"/>
</dbReference>
<keyword evidence="14" id="KW-1133">Transmembrane helix</keyword>
<evidence type="ECO:0000259" key="24">
    <source>
        <dbReference type="PROSITE" id="PS51392"/>
    </source>
</evidence>
<gene>
    <name evidence="25" type="ORF">BGW36DRAFT_333918</name>
</gene>
<organism evidence="25 26">
    <name type="scientific">Talaromyces proteolyticus</name>
    <dbReference type="NCBI Taxonomy" id="1131652"/>
    <lineage>
        <taxon>Eukaryota</taxon>
        <taxon>Fungi</taxon>
        <taxon>Dikarya</taxon>
        <taxon>Ascomycota</taxon>
        <taxon>Pezizomycotina</taxon>
        <taxon>Eurotiomycetes</taxon>
        <taxon>Eurotiomycetidae</taxon>
        <taxon>Eurotiales</taxon>
        <taxon>Trichocomaceae</taxon>
        <taxon>Talaromyces</taxon>
        <taxon>Talaromyces sect. Bacilispori</taxon>
    </lineage>
</organism>
<feature type="domain" description="Protein kinase" evidence="23">
    <location>
        <begin position="737"/>
        <end position="1037"/>
    </location>
</feature>
<keyword evidence="12" id="KW-0067">ATP-binding</keyword>
<evidence type="ECO:0000256" key="11">
    <source>
        <dbReference type="ARBA" id="ARBA00022801"/>
    </source>
</evidence>
<dbReference type="SMART" id="SM00220">
    <property type="entry name" value="S_TKc"/>
    <property type="match status" value="1"/>
</dbReference>
<evidence type="ECO:0000256" key="15">
    <source>
        <dbReference type="ARBA" id="ARBA00023136"/>
    </source>
</evidence>
<comment type="caution">
    <text evidence="25">The sequence shown here is derived from an EMBL/GenBank/DDBJ whole genome shotgun (WGS) entry which is preliminary data.</text>
</comment>
<dbReference type="SUPFAM" id="SSF56112">
    <property type="entry name" value="Protein kinase-like (PK-like)"/>
    <property type="match status" value="1"/>
</dbReference>
<dbReference type="InterPro" id="IPR015943">
    <property type="entry name" value="WD40/YVTN_repeat-like_dom_sf"/>
</dbReference>
<comment type="subcellular location">
    <subcellularLocation>
        <location evidence="2">Membrane</location>
        <topology evidence="2">Single-pass type I membrane protein</topology>
    </subcellularLocation>
</comment>
<dbReference type="GO" id="GO:0006397">
    <property type="term" value="P:mRNA processing"/>
    <property type="evidence" value="ECO:0007669"/>
    <property type="project" value="InterPro"/>
</dbReference>
<dbReference type="GO" id="GO:0004674">
    <property type="term" value="F:protein serine/threonine kinase activity"/>
    <property type="evidence" value="ECO:0007669"/>
    <property type="project" value="UniProtKB-KW"/>
</dbReference>
<dbReference type="InterPro" id="IPR038357">
    <property type="entry name" value="KEN_sf"/>
</dbReference>
<evidence type="ECO:0000256" key="7">
    <source>
        <dbReference type="ARBA" id="ARBA00022723"/>
    </source>
</evidence>
<evidence type="ECO:0000256" key="10">
    <source>
        <dbReference type="ARBA" id="ARBA00022777"/>
    </source>
</evidence>
<dbReference type="Proteomes" id="UP001201262">
    <property type="component" value="Unassembled WGS sequence"/>
</dbReference>
<dbReference type="CDD" id="cd13982">
    <property type="entry name" value="STKc_IRE1"/>
    <property type="match status" value="1"/>
</dbReference>
<dbReference type="PROSITE" id="PS50011">
    <property type="entry name" value="PROTEIN_KINASE_DOM"/>
    <property type="match status" value="1"/>
</dbReference>
<dbReference type="PANTHER" id="PTHR13954:SF6">
    <property type="entry name" value="NON-SPECIFIC SERINE_THREONINE PROTEIN KINASE"/>
    <property type="match status" value="1"/>
</dbReference>
<dbReference type="CDD" id="cd09769">
    <property type="entry name" value="Luminal_IRE1"/>
    <property type="match status" value="1"/>
</dbReference>
<name>A0AAD4L466_9EURO</name>
<dbReference type="GO" id="GO:0051082">
    <property type="term" value="F:unfolded protein binding"/>
    <property type="evidence" value="ECO:0007669"/>
    <property type="project" value="TreeGrafter"/>
</dbReference>
<dbReference type="FunFam" id="3.30.200.20:FF:000443">
    <property type="entry name" value="Serine/threonine-protein kinase/endoribonuclease IRE1"/>
    <property type="match status" value="1"/>
</dbReference>
<dbReference type="GO" id="GO:0070059">
    <property type="term" value="P:intrinsic apoptotic signaling pathway in response to endoplasmic reticulum stress"/>
    <property type="evidence" value="ECO:0007669"/>
    <property type="project" value="TreeGrafter"/>
</dbReference>
<dbReference type="Pfam" id="PF06479">
    <property type="entry name" value="Ribonuc_2-5A"/>
    <property type="match status" value="1"/>
</dbReference>
<keyword evidence="17" id="KW-0834">Unfolded protein response</keyword>
<keyword evidence="15" id="KW-0472">Membrane</keyword>
<dbReference type="Pfam" id="PF00069">
    <property type="entry name" value="Pkinase"/>
    <property type="match status" value="2"/>
</dbReference>
<evidence type="ECO:0000256" key="1">
    <source>
        <dbReference type="ARBA" id="ARBA00001946"/>
    </source>
</evidence>
<dbReference type="InterPro" id="IPR045133">
    <property type="entry name" value="IRE1/2-like"/>
</dbReference>
<keyword evidence="8 22" id="KW-0732">Signal</keyword>
<dbReference type="EC" id="2.7.11.1" evidence="3"/>
<keyword evidence="18" id="KW-0511">Multifunctional enzyme</keyword>
<feature type="signal peptide" evidence="22">
    <location>
        <begin position="1"/>
        <end position="35"/>
    </location>
</feature>
<dbReference type="GO" id="GO:0016787">
    <property type="term" value="F:hydrolase activity"/>
    <property type="evidence" value="ECO:0007669"/>
    <property type="project" value="UniProtKB-KW"/>
</dbReference>
<evidence type="ECO:0000256" key="6">
    <source>
        <dbReference type="ARBA" id="ARBA00022692"/>
    </source>
</evidence>
<evidence type="ECO:0000256" key="21">
    <source>
        <dbReference type="SAM" id="MobiDB-lite"/>
    </source>
</evidence>
<evidence type="ECO:0000256" key="8">
    <source>
        <dbReference type="ARBA" id="ARBA00022729"/>
    </source>
</evidence>
<dbReference type="CDD" id="cd10422">
    <property type="entry name" value="RNase_Ire1"/>
    <property type="match status" value="1"/>
</dbReference>
<dbReference type="PROSITE" id="PS00108">
    <property type="entry name" value="PROTEIN_KINASE_ST"/>
    <property type="match status" value="1"/>
</dbReference>
<evidence type="ECO:0000256" key="16">
    <source>
        <dbReference type="ARBA" id="ARBA00023180"/>
    </source>
</evidence>
<dbReference type="FunFam" id="1.10.510.10:FF:000572">
    <property type="entry name" value="Serine/threonine-protein kinase/endoribonuclease IRE1"/>
    <property type="match status" value="1"/>
</dbReference>
<comment type="catalytic activity">
    <reaction evidence="19">
        <text>L-threonyl-[protein] + ATP = O-phospho-L-threonyl-[protein] + ADP + H(+)</text>
        <dbReference type="Rhea" id="RHEA:46608"/>
        <dbReference type="Rhea" id="RHEA-COMP:11060"/>
        <dbReference type="Rhea" id="RHEA-COMP:11605"/>
        <dbReference type="ChEBI" id="CHEBI:15378"/>
        <dbReference type="ChEBI" id="CHEBI:30013"/>
        <dbReference type="ChEBI" id="CHEBI:30616"/>
        <dbReference type="ChEBI" id="CHEBI:61977"/>
        <dbReference type="ChEBI" id="CHEBI:456216"/>
        <dbReference type="EC" id="2.7.11.1"/>
    </reaction>
    <physiologicalReaction direction="left-to-right" evidence="19">
        <dbReference type="Rhea" id="RHEA:46609"/>
    </physiologicalReaction>
</comment>
<dbReference type="GeneID" id="70243182"/>
<dbReference type="Gene3D" id="1.20.1440.180">
    <property type="entry name" value="KEN domain"/>
    <property type="match status" value="1"/>
</dbReference>
<proteinExistence type="predicted"/>
<evidence type="ECO:0000256" key="13">
    <source>
        <dbReference type="ARBA" id="ARBA00022842"/>
    </source>
</evidence>
<evidence type="ECO:0000256" key="18">
    <source>
        <dbReference type="ARBA" id="ARBA00023268"/>
    </source>
</evidence>
<dbReference type="RefSeq" id="XP_046076260.1">
    <property type="nucleotide sequence ID" value="XM_046212895.1"/>
</dbReference>
<feature type="compositionally biased region" description="Basic and acidic residues" evidence="21">
    <location>
        <begin position="637"/>
        <end position="651"/>
    </location>
</feature>
<keyword evidence="4" id="KW-0723">Serine/threonine-protein kinase</keyword>
<dbReference type="Gene3D" id="3.30.200.20">
    <property type="entry name" value="Phosphorylase Kinase, domain 1"/>
    <property type="match status" value="1"/>
</dbReference>
<keyword evidence="13" id="KW-0460">Magnesium</keyword>
<dbReference type="SMART" id="SM00580">
    <property type="entry name" value="PUG"/>
    <property type="match status" value="1"/>
</dbReference>
<dbReference type="GO" id="GO:0036498">
    <property type="term" value="P:IRE1-mediated unfolded protein response"/>
    <property type="evidence" value="ECO:0007669"/>
    <property type="project" value="TreeGrafter"/>
</dbReference>
<dbReference type="InterPro" id="IPR011047">
    <property type="entry name" value="Quinoprotein_ADH-like_sf"/>
</dbReference>
<keyword evidence="10" id="KW-0418">Kinase</keyword>
<keyword evidence="9" id="KW-0547">Nucleotide-binding</keyword>
<dbReference type="InterPro" id="IPR000719">
    <property type="entry name" value="Prot_kinase_dom"/>
</dbReference>
<keyword evidence="26" id="KW-1185">Reference proteome</keyword>
<dbReference type="EMBL" id="JAJTJA010000002">
    <property type="protein sequence ID" value="KAH8703242.1"/>
    <property type="molecule type" value="Genomic_DNA"/>
</dbReference>
<evidence type="ECO:0000256" key="2">
    <source>
        <dbReference type="ARBA" id="ARBA00004479"/>
    </source>
</evidence>
<dbReference type="GO" id="GO:0004521">
    <property type="term" value="F:RNA endonuclease activity"/>
    <property type="evidence" value="ECO:0007669"/>
    <property type="project" value="InterPro"/>
</dbReference>
<evidence type="ECO:0000256" key="20">
    <source>
        <dbReference type="ARBA" id="ARBA00048977"/>
    </source>
</evidence>
<evidence type="ECO:0000259" key="23">
    <source>
        <dbReference type="PROSITE" id="PS50011"/>
    </source>
</evidence>
<feature type="compositionally biased region" description="Basic residues" evidence="21">
    <location>
        <begin position="665"/>
        <end position="684"/>
    </location>
</feature>
<comment type="catalytic activity">
    <reaction evidence="20">
        <text>L-seryl-[protein] + ATP = O-phospho-L-seryl-[protein] + ADP + H(+)</text>
        <dbReference type="Rhea" id="RHEA:17989"/>
        <dbReference type="Rhea" id="RHEA-COMP:9863"/>
        <dbReference type="Rhea" id="RHEA-COMP:11604"/>
        <dbReference type="ChEBI" id="CHEBI:15378"/>
        <dbReference type="ChEBI" id="CHEBI:29999"/>
        <dbReference type="ChEBI" id="CHEBI:30616"/>
        <dbReference type="ChEBI" id="CHEBI:83421"/>
        <dbReference type="ChEBI" id="CHEBI:456216"/>
        <dbReference type="EC" id="2.7.11.1"/>
    </reaction>
    <physiologicalReaction direction="left-to-right" evidence="20">
        <dbReference type="Rhea" id="RHEA:17990"/>
    </physiologicalReaction>
</comment>
<keyword evidence="11" id="KW-0378">Hydrolase</keyword>
<dbReference type="Gene3D" id="1.10.510.10">
    <property type="entry name" value="Transferase(Phosphotransferase) domain 1"/>
    <property type="match status" value="1"/>
</dbReference>
<keyword evidence="16" id="KW-0325">Glycoprotein</keyword>
<evidence type="ECO:0000256" key="5">
    <source>
        <dbReference type="ARBA" id="ARBA00022679"/>
    </source>
</evidence>
<keyword evidence="5" id="KW-0808">Transferase</keyword>
<dbReference type="PROSITE" id="PS51392">
    <property type="entry name" value="KEN"/>
    <property type="match status" value="1"/>
</dbReference>
<keyword evidence="6" id="KW-0812">Transmembrane</keyword>
<evidence type="ECO:0000256" key="9">
    <source>
        <dbReference type="ARBA" id="ARBA00022741"/>
    </source>
</evidence>